<keyword evidence="3" id="KW-1185">Reference proteome</keyword>
<keyword evidence="1" id="KW-0812">Transmembrane</keyword>
<dbReference type="Proteomes" id="UP000677616">
    <property type="component" value="Chromosome"/>
</dbReference>
<accession>A0ABX7YMG9</accession>
<evidence type="ECO:0000313" key="2">
    <source>
        <dbReference type="EMBL" id="QUE54786.1"/>
    </source>
</evidence>
<gene>
    <name evidence="2" type="ORF">INT76_02555</name>
</gene>
<organism evidence="2 3">
    <name type="scientific">Streptococcus oriscaviae</name>
    <dbReference type="NCBI Taxonomy" id="2781599"/>
    <lineage>
        <taxon>Bacteria</taxon>
        <taxon>Bacillati</taxon>
        <taxon>Bacillota</taxon>
        <taxon>Bacilli</taxon>
        <taxon>Lactobacillales</taxon>
        <taxon>Streptococcaceae</taxon>
        <taxon>Streptococcus</taxon>
    </lineage>
</organism>
<evidence type="ECO:0000313" key="3">
    <source>
        <dbReference type="Proteomes" id="UP000677616"/>
    </source>
</evidence>
<protein>
    <submittedName>
        <fullName evidence="2">DUF1146 family protein</fullName>
    </submittedName>
</protein>
<keyword evidence="1" id="KW-1133">Transmembrane helix</keyword>
<feature type="transmembrane region" description="Helical" evidence="1">
    <location>
        <begin position="44"/>
        <end position="67"/>
    </location>
</feature>
<sequence length="76" mass="8708">MITSFLEFLSHILFIYIAHHLLVTVVDWSKWMKVSGNNQRKIQLLILFFAIALGYLVSTFFLHILAIGRSLSLGLS</sequence>
<evidence type="ECO:0000256" key="1">
    <source>
        <dbReference type="SAM" id="Phobius"/>
    </source>
</evidence>
<proteinExistence type="predicted"/>
<dbReference type="NCBIfam" id="TIGR02327">
    <property type="entry name" value="int_mem_ywzB"/>
    <property type="match status" value="1"/>
</dbReference>
<reference evidence="2 3" key="1">
    <citation type="submission" date="2021-04" db="EMBL/GenBank/DDBJ databases">
        <title>Complete genome sequence of a novel Streptococcus species.</title>
        <authorList>
            <person name="Teng J.L.L."/>
        </authorList>
    </citation>
    <scope>NUCLEOTIDE SEQUENCE [LARGE SCALE GENOMIC DNA]</scope>
    <source>
        <strain evidence="2 3">HKU75</strain>
    </source>
</reference>
<dbReference type="RefSeq" id="WP_212571873.1">
    <property type="nucleotide sequence ID" value="NZ_CP073084.1"/>
</dbReference>
<name>A0ABX7YMG9_9STRE</name>
<dbReference type="EMBL" id="CP073084">
    <property type="protein sequence ID" value="QUE54786.1"/>
    <property type="molecule type" value="Genomic_DNA"/>
</dbReference>
<feature type="transmembrane region" description="Helical" evidence="1">
    <location>
        <begin position="12"/>
        <end position="32"/>
    </location>
</feature>
<dbReference type="Pfam" id="PF06612">
    <property type="entry name" value="DUF1146"/>
    <property type="match status" value="1"/>
</dbReference>
<dbReference type="InterPro" id="IPR009526">
    <property type="entry name" value="DUF1146"/>
</dbReference>
<keyword evidence="1" id="KW-0472">Membrane</keyword>